<evidence type="ECO:0000313" key="2">
    <source>
        <dbReference type="Proteomes" id="UP001596138"/>
    </source>
</evidence>
<keyword evidence="2" id="KW-1185">Reference proteome</keyword>
<dbReference type="PANTHER" id="PTHR47829:SF1">
    <property type="entry name" value="HAD FAMILY PHOSPHATASE"/>
    <property type="match status" value="1"/>
</dbReference>
<keyword evidence="1" id="KW-0378">Hydrolase</keyword>
<dbReference type="RefSeq" id="WP_386766255.1">
    <property type="nucleotide sequence ID" value="NZ_JBHSTI010000008.1"/>
</dbReference>
<dbReference type="NCBIfam" id="TIGR01509">
    <property type="entry name" value="HAD-SF-IA-v3"/>
    <property type="match status" value="1"/>
</dbReference>
<dbReference type="PRINTS" id="PR00413">
    <property type="entry name" value="HADHALOGNASE"/>
</dbReference>
<organism evidence="1 2">
    <name type="scientific">Longivirga aurantiaca</name>
    <dbReference type="NCBI Taxonomy" id="1837743"/>
    <lineage>
        <taxon>Bacteria</taxon>
        <taxon>Bacillati</taxon>
        <taxon>Actinomycetota</taxon>
        <taxon>Actinomycetes</taxon>
        <taxon>Sporichthyales</taxon>
        <taxon>Sporichthyaceae</taxon>
        <taxon>Longivirga</taxon>
    </lineage>
</organism>
<reference evidence="2" key="1">
    <citation type="journal article" date="2019" name="Int. J. Syst. Evol. Microbiol.">
        <title>The Global Catalogue of Microorganisms (GCM) 10K type strain sequencing project: providing services to taxonomists for standard genome sequencing and annotation.</title>
        <authorList>
            <consortium name="The Broad Institute Genomics Platform"/>
            <consortium name="The Broad Institute Genome Sequencing Center for Infectious Disease"/>
            <person name="Wu L."/>
            <person name="Ma J."/>
        </authorList>
    </citation>
    <scope>NUCLEOTIDE SEQUENCE [LARGE SCALE GENOMIC DNA]</scope>
    <source>
        <strain evidence="2">CGMCC 4.7317</strain>
    </source>
</reference>
<dbReference type="SUPFAM" id="SSF56784">
    <property type="entry name" value="HAD-like"/>
    <property type="match status" value="1"/>
</dbReference>
<evidence type="ECO:0000313" key="1">
    <source>
        <dbReference type="EMBL" id="MFC6238227.1"/>
    </source>
</evidence>
<gene>
    <name evidence="1" type="ORF">ACFQGU_10080</name>
</gene>
<dbReference type="Proteomes" id="UP001596138">
    <property type="component" value="Unassembled WGS sequence"/>
</dbReference>
<dbReference type="EC" id="3.1.3.-" evidence="1"/>
<dbReference type="SFLD" id="SFLDS00003">
    <property type="entry name" value="Haloacid_Dehalogenase"/>
    <property type="match status" value="1"/>
</dbReference>
<sequence>MTALVLDFGGPVLRTPFELLRGAETRLGLADGALGWTGPFDPSVDEDWRLMQGHAITERDYWQRKADEFAALTGREASFRGLMDVLFDAPEQELVRPEARRLAEDARGAGIPVAVCTNDMQAFHGLEWVQRNEFLKLVDVLVDGSVEHILKPDPRIYLMVVERLGLAAADCVFVDDQPGNVAGAEAVGMPSVWFDVTEPSSSYAEARALLGLGA</sequence>
<accession>A0ABW1T1S9</accession>
<dbReference type="InterPro" id="IPR052898">
    <property type="entry name" value="ACAD10-like"/>
</dbReference>
<dbReference type="GO" id="GO:0016787">
    <property type="term" value="F:hydrolase activity"/>
    <property type="evidence" value="ECO:0007669"/>
    <property type="project" value="UniProtKB-KW"/>
</dbReference>
<name>A0ABW1T1S9_9ACTN</name>
<dbReference type="InterPro" id="IPR006439">
    <property type="entry name" value="HAD-SF_hydro_IA"/>
</dbReference>
<dbReference type="InterPro" id="IPR023214">
    <property type="entry name" value="HAD_sf"/>
</dbReference>
<proteinExistence type="predicted"/>
<dbReference type="Pfam" id="PF00702">
    <property type="entry name" value="Hydrolase"/>
    <property type="match status" value="1"/>
</dbReference>
<comment type="caution">
    <text evidence="1">The sequence shown here is derived from an EMBL/GenBank/DDBJ whole genome shotgun (WGS) entry which is preliminary data.</text>
</comment>
<protein>
    <submittedName>
        <fullName evidence="1">HAD family hydrolase</fullName>
        <ecNumber evidence="1">3.1.3.-</ecNumber>
    </submittedName>
</protein>
<dbReference type="PANTHER" id="PTHR47829">
    <property type="entry name" value="HYDROLASE, PUTATIVE (AFU_ORTHOLOGUE AFUA_1G12880)-RELATED"/>
    <property type="match status" value="1"/>
</dbReference>
<dbReference type="EMBL" id="JBHSTI010000008">
    <property type="protein sequence ID" value="MFC6238227.1"/>
    <property type="molecule type" value="Genomic_DNA"/>
</dbReference>
<dbReference type="SFLD" id="SFLDG01129">
    <property type="entry name" value="C1.5:_HAD__Beta-PGM__Phosphata"/>
    <property type="match status" value="1"/>
</dbReference>
<dbReference type="Gene3D" id="3.40.50.1000">
    <property type="entry name" value="HAD superfamily/HAD-like"/>
    <property type="match status" value="1"/>
</dbReference>
<dbReference type="InterPro" id="IPR036412">
    <property type="entry name" value="HAD-like_sf"/>
</dbReference>